<accession>A0ABD0LP18</accession>
<comment type="caution">
    <text evidence="1">The sequence shown here is derived from an EMBL/GenBank/DDBJ whole genome shotgun (WGS) entry which is preliminary data.</text>
</comment>
<reference evidence="1 2" key="1">
    <citation type="journal article" date="2023" name="Sci. Data">
        <title>Genome assembly of the Korean intertidal mud-creeper Batillaria attramentaria.</title>
        <authorList>
            <person name="Patra A.K."/>
            <person name="Ho P.T."/>
            <person name="Jun S."/>
            <person name="Lee S.J."/>
            <person name="Kim Y."/>
            <person name="Won Y.J."/>
        </authorList>
    </citation>
    <scope>NUCLEOTIDE SEQUENCE [LARGE SCALE GENOMIC DNA]</scope>
    <source>
        <strain evidence="1">Wonlab-2016</strain>
    </source>
</reference>
<sequence>MYLRCRFPHPLPPPTRHQQCRCTCRNLSLLLSTSASWRPTPSERTVTMLAMARWSGVIVTEMCRSHSVISRNRWLYGRRNQTRSDPAFNFMVTILTISTWGRVDDS</sequence>
<evidence type="ECO:0000313" key="2">
    <source>
        <dbReference type="Proteomes" id="UP001519460"/>
    </source>
</evidence>
<keyword evidence="2" id="KW-1185">Reference proteome</keyword>
<organism evidence="1 2">
    <name type="scientific">Batillaria attramentaria</name>
    <dbReference type="NCBI Taxonomy" id="370345"/>
    <lineage>
        <taxon>Eukaryota</taxon>
        <taxon>Metazoa</taxon>
        <taxon>Spiralia</taxon>
        <taxon>Lophotrochozoa</taxon>
        <taxon>Mollusca</taxon>
        <taxon>Gastropoda</taxon>
        <taxon>Caenogastropoda</taxon>
        <taxon>Sorbeoconcha</taxon>
        <taxon>Cerithioidea</taxon>
        <taxon>Batillariidae</taxon>
        <taxon>Batillaria</taxon>
    </lineage>
</organism>
<gene>
    <name evidence="1" type="ORF">BaRGS_00007691</name>
</gene>
<dbReference type="EMBL" id="JACVVK020000033">
    <property type="protein sequence ID" value="KAK7501206.1"/>
    <property type="molecule type" value="Genomic_DNA"/>
</dbReference>
<name>A0ABD0LP18_9CAEN</name>
<evidence type="ECO:0000313" key="1">
    <source>
        <dbReference type="EMBL" id="KAK7501206.1"/>
    </source>
</evidence>
<dbReference type="Proteomes" id="UP001519460">
    <property type="component" value="Unassembled WGS sequence"/>
</dbReference>
<protein>
    <submittedName>
        <fullName evidence="1">Uncharacterized protein</fullName>
    </submittedName>
</protein>
<proteinExistence type="predicted"/>
<dbReference type="AlphaFoldDB" id="A0ABD0LP18"/>